<dbReference type="Gene3D" id="3.40.630.10">
    <property type="entry name" value="Zn peptidases"/>
    <property type="match status" value="1"/>
</dbReference>
<dbReference type="PANTHER" id="PTHR37326">
    <property type="entry name" value="BLL3975 PROTEIN"/>
    <property type="match status" value="1"/>
</dbReference>
<dbReference type="InterPro" id="IPR053138">
    <property type="entry name" value="N-alpha-Ac-DABA_deacetylase"/>
</dbReference>
<sequence>MSILGDSPGTCYHLTRLEIGPDDPALPKIFIQAGLHAGEQPGMMILHHLLAMIDAADQSGLLNARFVIFPMVNPIGMGQVGLHHHQGRYDLSSGVNFNRGWFDLFAMLAYNDGLAKIASALSPDDTAHNTSVIRQAVAAKLEAYQPVKALDRQRLHVAREAFDSDIVLDLHCDDAALSHIFIVPQLMPGAQDLSDWVGAAATLTAEDSGGGSFDEIWPGLWIRMARHFPDHAIAPPPLAATLEYRGYCDVDDQMNQQDAENLLAFLKGRGYVSGEAVAMPVQSPLPLPLSATDVVIADRPGLLAYHVELGDVVAAGDVLADLIILDGPAAFVERHPVRAGTDGFILSLRCLKYVWPGDTVAKVVGNKPLAHRTGYLLEM</sequence>
<feature type="domain" description="Succinylglutamate desuccinylase/Aspartoacylase catalytic" evidence="5">
    <location>
        <begin position="26"/>
        <end position="183"/>
    </location>
</feature>
<evidence type="ECO:0000313" key="6">
    <source>
        <dbReference type="EMBL" id="ADI16304.1"/>
    </source>
</evidence>
<dbReference type="EMBL" id="GU474834">
    <property type="protein sequence ID" value="ADI16304.1"/>
    <property type="molecule type" value="Genomic_DNA"/>
</dbReference>
<comment type="cofactor">
    <cofactor evidence="1">
        <name>Zn(2+)</name>
        <dbReference type="ChEBI" id="CHEBI:29105"/>
    </cofactor>
</comment>
<keyword evidence="3" id="KW-0378">Hydrolase</keyword>
<dbReference type="PANTHER" id="PTHR37326:SF1">
    <property type="entry name" value="BLL3975 PROTEIN"/>
    <property type="match status" value="1"/>
</dbReference>
<evidence type="ECO:0000256" key="2">
    <source>
        <dbReference type="ARBA" id="ARBA00022723"/>
    </source>
</evidence>
<reference evidence="6" key="1">
    <citation type="journal article" date="2011" name="Environ. Microbiol.">
        <title>Time-series analyses of Monterey Bay coastal microbial picoplankton using a 'genome proxy' microarray.</title>
        <authorList>
            <person name="Rich V.I."/>
            <person name="Pham V.D."/>
            <person name="Eppley J."/>
            <person name="Shi Y."/>
            <person name="DeLong E.F."/>
        </authorList>
    </citation>
    <scope>NUCLEOTIDE SEQUENCE</scope>
</reference>
<dbReference type="GO" id="GO:0046872">
    <property type="term" value="F:metal ion binding"/>
    <property type="evidence" value="ECO:0007669"/>
    <property type="project" value="UniProtKB-KW"/>
</dbReference>
<dbReference type="AlphaFoldDB" id="E0XPG3"/>
<protein>
    <submittedName>
        <fullName evidence="6">Predicted deacylase</fullName>
    </submittedName>
</protein>
<dbReference type="InterPro" id="IPR055438">
    <property type="entry name" value="AstE_AspA_cat"/>
</dbReference>
<dbReference type="GO" id="GO:0016788">
    <property type="term" value="F:hydrolase activity, acting on ester bonds"/>
    <property type="evidence" value="ECO:0007669"/>
    <property type="project" value="InterPro"/>
</dbReference>
<evidence type="ECO:0000256" key="1">
    <source>
        <dbReference type="ARBA" id="ARBA00001947"/>
    </source>
</evidence>
<keyword evidence="2" id="KW-0479">Metal-binding</keyword>
<proteinExistence type="predicted"/>
<evidence type="ECO:0000259" key="5">
    <source>
        <dbReference type="Pfam" id="PF24827"/>
    </source>
</evidence>
<organism evidence="6">
    <name type="scientific">uncultured bacterium HF0070_11A08</name>
    <dbReference type="NCBI Taxonomy" id="710812"/>
    <lineage>
        <taxon>Bacteria</taxon>
        <taxon>environmental samples</taxon>
    </lineage>
</organism>
<dbReference type="SUPFAM" id="SSF53187">
    <property type="entry name" value="Zn-dependent exopeptidases"/>
    <property type="match status" value="1"/>
</dbReference>
<evidence type="ECO:0000256" key="4">
    <source>
        <dbReference type="ARBA" id="ARBA00022833"/>
    </source>
</evidence>
<dbReference type="CDD" id="cd06250">
    <property type="entry name" value="M14_PaAOTO_like"/>
    <property type="match status" value="1"/>
</dbReference>
<keyword evidence="4" id="KW-0862">Zinc</keyword>
<evidence type="ECO:0000256" key="3">
    <source>
        <dbReference type="ARBA" id="ARBA00022801"/>
    </source>
</evidence>
<name>E0XPG3_9BACT</name>
<accession>E0XPG3</accession>
<dbReference type="Pfam" id="PF24827">
    <property type="entry name" value="AstE_AspA_cat"/>
    <property type="match status" value="1"/>
</dbReference>